<comment type="caution">
    <text evidence="4">The sequence shown here is derived from an EMBL/GenBank/DDBJ whole genome shotgun (WGS) entry which is preliminary data.</text>
</comment>
<dbReference type="GO" id="GO:0005524">
    <property type="term" value="F:ATP binding"/>
    <property type="evidence" value="ECO:0007669"/>
    <property type="project" value="UniProtKB-KW"/>
</dbReference>
<accession>A0A8H4RIP9</accession>
<evidence type="ECO:0000313" key="5">
    <source>
        <dbReference type="Proteomes" id="UP000566819"/>
    </source>
</evidence>
<dbReference type="PANTHER" id="PTHR45639:SF3">
    <property type="entry name" value="HYPOXIA UP-REGULATED PROTEIN 1"/>
    <property type="match status" value="1"/>
</dbReference>
<evidence type="ECO:0000256" key="1">
    <source>
        <dbReference type="ARBA" id="ARBA00022741"/>
    </source>
</evidence>
<evidence type="ECO:0000313" key="4">
    <source>
        <dbReference type="EMBL" id="KAF4630814.1"/>
    </source>
</evidence>
<dbReference type="Gene3D" id="1.20.1270.10">
    <property type="match status" value="1"/>
</dbReference>
<dbReference type="AlphaFoldDB" id="A0A8H4RIP9"/>
<proteinExistence type="predicted"/>
<dbReference type="GO" id="GO:0140662">
    <property type="term" value="F:ATP-dependent protein folding chaperone"/>
    <property type="evidence" value="ECO:0007669"/>
    <property type="project" value="InterPro"/>
</dbReference>
<organism evidence="4 5">
    <name type="scientific">Cudoniella acicularis</name>
    <dbReference type="NCBI Taxonomy" id="354080"/>
    <lineage>
        <taxon>Eukaryota</taxon>
        <taxon>Fungi</taxon>
        <taxon>Dikarya</taxon>
        <taxon>Ascomycota</taxon>
        <taxon>Pezizomycotina</taxon>
        <taxon>Leotiomycetes</taxon>
        <taxon>Helotiales</taxon>
        <taxon>Tricladiaceae</taxon>
        <taxon>Cudoniella</taxon>
    </lineage>
</organism>
<keyword evidence="5" id="KW-1185">Reference proteome</keyword>
<evidence type="ECO:0000256" key="2">
    <source>
        <dbReference type="ARBA" id="ARBA00022840"/>
    </source>
</evidence>
<evidence type="ECO:0000256" key="3">
    <source>
        <dbReference type="ARBA" id="ARBA00023186"/>
    </source>
</evidence>
<name>A0A8H4RIP9_9HELO</name>
<keyword evidence="2" id="KW-0067">ATP-binding</keyword>
<dbReference type="OrthoDB" id="10262720at2759"/>
<keyword evidence="3" id="KW-0143">Chaperone</keyword>
<gene>
    <name evidence="4" type="ORF">G7Y89_g7319</name>
</gene>
<dbReference type="GO" id="GO:0034663">
    <property type="term" value="C:endoplasmic reticulum chaperone complex"/>
    <property type="evidence" value="ECO:0007669"/>
    <property type="project" value="TreeGrafter"/>
</dbReference>
<dbReference type="InterPro" id="IPR013126">
    <property type="entry name" value="Hsp_70_fam"/>
</dbReference>
<dbReference type="GO" id="GO:0030968">
    <property type="term" value="P:endoplasmic reticulum unfolded protein response"/>
    <property type="evidence" value="ECO:0007669"/>
    <property type="project" value="TreeGrafter"/>
</dbReference>
<dbReference type="EMBL" id="JAAMPI010000507">
    <property type="protein sequence ID" value="KAF4630814.1"/>
    <property type="molecule type" value="Genomic_DNA"/>
</dbReference>
<dbReference type="SUPFAM" id="SSF100934">
    <property type="entry name" value="Heat shock protein 70kD (HSP70), C-terminal subdomain"/>
    <property type="match status" value="1"/>
</dbReference>
<dbReference type="InterPro" id="IPR029048">
    <property type="entry name" value="HSP70_C_sf"/>
</dbReference>
<dbReference type="Proteomes" id="UP000566819">
    <property type="component" value="Unassembled WGS sequence"/>
</dbReference>
<reference evidence="4 5" key="1">
    <citation type="submission" date="2020-03" db="EMBL/GenBank/DDBJ databases">
        <title>Draft Genome Sequence of Cudoniella acicularis.</title>
        <authorList>
            <person name="Buettner E."/>
            <person name="Kellner H."/>
        </authorList>
    </citation>
    <scope>NUCLEOTIDE SEQUENCE [LARGE SCALE GENOMIC DNA]</scope>
    <source>
        <strain evidence="4 5">DSM 108380</strain>
    </source>
</reference>
<protein>
    <submittedName>
        <fullName evidence="4">Uncharacterized protein</fullName>
    </submittedName>
</protein>
<keyword evidence="1" id="KW-0547">Nucleotide-binding</keyword>
<dbReference type="PANTHER" id="PTHR45639">
    <property type="entry name" value="HSC70CB, ISOFORM G-RELATED"/>
    <property type="match status" value="1"/>
</dbReference>
<sequence length="185" mass="20845">MALDVAGLEVKDLDSVILRGDAIRTPFVQKELEKFVSAKDSKDSKDSKDAKPKVTKRFEVIPLKYTAEIKGLPQLLVSEITWTKDRIAAFDDSDRSRRLRKEALNQLEGFTYKVRGLLDNEEFVAASTTEERATLEAKSKAASDWIYPSGAEASREELKAKLKEMKDVVGPIESRKKEPRPDRSS</sequence>